<feature type="compositionally biased region" description="Polar residues" evidence="1">
    <location>
        <begin position="1330"/>
        <end position="1350"/>
    </location>
</feature>
<feature type="compositionally biased region" description="Basic and acidic residues" evidence="1">
    <location>
        <begin position="590"/>
        <end position="615"/>
    </location>
</feature>
<feature type="compositionally biased region" description="Basic and acidic residues" evidence="1">
    <location>
        <begin position="663"/>
        <end position="688"/>
    </location>
</feature>
<feature type="region of interest" description="Disordered" evidence="1">
    <location>
        <begin position="358"/>
        <end position="739"/>
    </location>
</feature>
<feature type="region of interest" description="Disordered" evidence="1">
    <location>
        <begin position="973"/>
        <end position="1394"/>
    </location>
</feature>
<evidence type="ECO:0000313" key="2">
    <source>
        <dbReference type="EMBL" id="ULU14145.1"/>
    </source>
</evidence>
<feature type="compositionally biased region" description="Basic and acidic residues" evidence="1">
    <location>
        <begin position="391"/>
        <end position="428"/>
    </location>
</feature>
<feature type="compositionally biased region" description="Low complexity" evidence="1">
    <location>
        <begin position="509"/>
        <end position="527"/>
    </location>
</feature>
<dbReference type="Proteomes" id="UP000827892">
    <property type="component" value="Chromosome I"/>
</dbReference>
<organism evidence="2 3">
    <name type="scientific">Caenorhabditis briggsae</name>
    <dbReference type="NCBI Taxonomy" id="6238"/>
    <lineage>
        <taxon>Eukaryota</taxon>
        <taxon>Metazoa</taxon>
        <taxon>Ecdysozoa</taxon>
        <taxon>Nematoda</taxon>
        <taxon>Chromadorea</taxon>
        <taxon>Rhabditida</taxon>
        <taxon>Rhabditina</taxon>
        <taxon>Rhabditomorpha</taxon>
        <taxon>Rhabditoidea</taxon>
        <taxon>Rhabditidae</taxon>
        <taxon>Peloderinae</taxon>
        <taxon>Caenorhabditis</taxon>
    </lineage>
</organism>
<feature type="compositionally biased region" description="Low complexity" evidence="1">
    <location>
        <begin position="368"/>
        <end position="383"/>
    </location>
</feature>
<feature type="compositionally biased region" description="Polar residues" evidence="1">
    <location>
        <begin position="1163"/>
        <end position="1173"/>
    </location>
</feature>
<name>A0AAE9J1C1_CAEBR</name>
<feature type="compositionally biased region" description="Low complexity" evidence="1">
    <location>
        <begin position="1077"/>
        <end position="1090"/>
    </location>
</feature>
<feature type="compositionally biased region" description="Polar residues" evidence="1">
    <location>
        <begin position="1007"/>
        <end position="1034"/>
    </location>
</feature>
<feature type="compositionally biased region" description="Basic and acidic residues" evidence="1">
    <location>
        <begin position="1382"/>
        <end position="1394"/>
    </location>
</feature>
<feature type="compositionally biased region" description="Basic and acidic residues" evidence="1">
    <location>
        <begin position="528"/>
        <end position="541"/>
    </location>
</feature>
<reference evidence="2 3" key="1">
    <citation type="submission" date="2022-05" db="EMBL/GenBank/DDBJ databases">
        <title>Chromosome-level reference genomes for two strains of Caenorhabditis briggsae: an improved platform for comparative genomics.</title>
        <authorList>
            <person name="Stevens L."/>
            <person name="Andersen E.C."/>
        </authorList>
    </citation>
    <scope>NUCLEOTIDE SEQUENCE [LARGE SCALE GENOMIC DNA]</scope>
    <source>
        <strain evidence="2">QX1410_ONT</strain>
        <tissue evidence="2">Whole-organism</tissue>
    </source>
</reference>
<feature type="region of interest" description="Disordered" evidence="1">
    <location>
        <begin position="760"/>
        <end position="786"/>
    </location>
</feature>
<feature type="compositionally biased region" description="Polar residues" evidence="1">
    <location>
        <begin position="1228"/>
        <end position="1245"/>
    </location>
</feature>
<feature type="region of interest" description="Disordered" evidence="1">
    <location>
        <begin position="798"/>
        <end position="948"/>
    </location>
</feature>
<feature type="compositionally biased region" description="Basic and acidic residues" evidence="1">
    <location>
        <begin position="452"/>
        <end position="464"/>
    </location>
</feature>
<evidence type="ECO:0000256" key="1">
    <source>
        <dbReference type="SAM" id="MobiDB-lite"/>
    </source>
</evidence>
<feature type="compositionally biased region" description="Polar residues" evidence="1">
    <location>
        <begin position="929"/>
        <end position="943"/>
    </location>
</feature>
<evidence type="ECO:0000313" key="3">
    <source>
        <dbReference type="Proteomes" id="UP000827892"/>
    </source>
</evidence>
<feature type="region of interest" description="Disordered" evidence="1">
    <location>
        <begin position="228"/>
        <end position="267"/>
    </location>
</feature>
<dbReference type="EMBL" id="CP090891">
    <property type="protein sequence ID" value="ULU14145.1"/>
    <property type="molecule type" value="Genomic_DNA"/>
</dbReference>
<protein>
    <submittedName>
        <fullName evidence="2">Uncharacterized protein</fullName>
    </submittedName>
</protein>
<feature type="compositionally biased region" description="Low complexity" evidence="1">
    <location>
        <begin position="894"/>
        <end position="906"/>
    </location>
</feature>
<feature type="compositionally biased region" description="Low complexity" evidence="1">
    <location>
        <begin position="727"/>
        <end position="739"/>
    </location>
</feature>
<feature type="compositionally biased region" description="Basic and acidic residues" evidence="1">
    <location>
        <begin position="699"/>
        <end position="712"/>
    </location>
</feature>
<feature type="compositionally biased region" description="Low complexity" evidence="1">
    <location>
        <begin position="760"/>
        <end position="773"/>
    </location>
</feature>
<feature type="compositionally biased region" description="Low complexity" evidence="1">
    <location>
        <begin position="469"/>
        <end position="488"/>
    </location>
</feature>
<feature type="compositionally biased region" description="Polar residues" evidence="1">
    <location>
        <begin position="1059"/>
        <end position="1069"/>
    </location>
</feature>
<sequence>MDEDASEARCTLESCANVRDNLKRLMRDTRQRAEDLNNYAKVQAESETLKLKLASVDAMFQQCEQKAFEATNAKEIAQASLKQIQTDWEYLRKKCGMLQEKADDADKHREQANHWRDKYDTMCSLAEKLEENNIDIKSRFEATVKTLGLVTKKTVSYQNQISELKTSKSDAAQKTKKLDKYLKSAIKVIDSLSQSTNIAQQPKPIKDLIQVFRRDDVRLFFNSDPFKDASGASTSSAPPPQMEDSDDDMEVDRPPQDDSLLLGSRLSDDDDEVDVDVQKLESLLTTSAKPLECPEFTAEVKKSSKPRAPRVVDVKNLKRWPEGIKKPSATDYGGIISTRTVHSRRVATFDFDAVEKAATGARKTDSEGATSSATASGAASGATIHGKKGKTVREQQEEMMKKETVKEKVARMRAEAKKKPQKTSKDVPEETSEDVARRRRGRPRSRSVSVHSKADDSERSEAPRRSTRLSRTLSEASEAVVPSEEPTTSEPPPTPKRRGRPRRSESRATSRASSRRPSPSPSVSSTSRSERARARSVYRENWDEEDKGGRRRTKSVAVRCGDVAKDKKEEEKEEEEEQEIQLSSVKIAARKVEKAPEDVTKNQNPEDEKTGDVLKRRLLGSTSSKKRAAPAPLTAEQPPRSRQMERIKAPLVTKKNSGGVVTKKKDSEDVISKEKDSEDVTKGPEVKMAKTTTSEDVIPEEKDPEGITKDPENVVAMEKASEDVIPTTSSTTFGDISSSSNESIVIDSEFDDVPFFRASAGADATSSISTSAIQKTLTAPESSEDVLEKVDEAIDVSSIYVDAPEEPIEESKDSEGVKNSESQKEAVKAPESTPRTISESSDDGLSIVTSPKENSEDVKKTSVAAKSPKQIQASKFGLDLSDSEEEEEDLKILTSSGPTSSGPTSSKIPEVKPLTSLASKYTEPPKVAPSTSSSRFPQATSSAAPEFTRKLTPSIFESSLNAHDELLGDILARAHQKAAPKKAPVGRSRKQAPPTSTVTKKLENPTKLASSGAQKTQAPPTSTVIQESEQSSDVPTKPEVSKDTQSYAEQSEAKKTLQAPHTSTVTQVEPSGAQKATQAPPTSSSASLSQNKAEQSEAPPTSTVSKLTPRKPSKRHVESEAPPTTSSAPLAEQSEDKKAPQAPPTSTVIQQEDEQSKEDPSESQKTSKTQTPASVKKLNSGDVGEEKKPRVYKRRGAAPPTDLAPPILQKSLKPEEIPMPRVSARLTPPTTNQAPPTLKPANSDNFLDDILSGAHQTVPKAVPLPPKPLKRQATPTTTTSSSEGVSEDVGAAAPKRKYTKKTAGIQVIDPIPLLRRGRSKSRSRAPEEPLTSSDAAPESVVTSSLTTNSKKPGPTRAIMIDVPTRPHGKAIRQEQKPMGLKEAQEKSKERGGKRVDKIKSHFRQALDLKVGPNELKRLLEDKGIVIGDSLPLTPSDAVDVMMEFLRESSPADMWAVLMRQKADANLTPLMNTEEENFLQVSAGLNDDHQMLLHLFIGRILYEISLRDAIDSKQCGRLIRLFCNAIKFAEHIPSEADDVTSSDGVETLLQEKKSTWMKSLFLILLHKNPHQLAKSLAYCLISDASKYCGFLVDELEKSPATTPSEIHVALRILMFKETDQASVINWLLNSKFQMAYVPQLTRDEIQTACHVTHQRFLENSDDVAIQKTSLYMAKCADSTILEVTFGLLQQNMELIKKQFLEPKEKDQELKHRTVFSVPTVAAKMSNQEASALNKGIYWQKIMLLVMIDNPTSTHSGEILKALTMISPQIVAFREIVESSNVESFVDAPGVKALRECVQHFLELTSEFTNFPMKPSTLPTSSS</sequence>
<gene>
    <name evidence="2" type="ORF">L3Y34_016572</name>
</gene>
<proteinExistence type="predicted"/>
<feature type="compositionally biased region" description="Basic and acidic residues" evidence="1">
    <location>
        <begin position="809"/>
        <end position="828"/>
    </location>
</feature>
<accession>A0AAE9J1C1</accession>